<evidence type="ECO:0000256" key="7">
    <source>
        <dbReference type="ARBA" id="ARBA00023136"/>
    </source>
</evidence>
<comment type="subcellular location">
    <subcellularLocation>
        <location evidence="1">Cell membrane</location>
        <topology evidence="1">Multi-pass membrane protein</topology>
    </subcellularLocation>
</comment>
<proteinExistence type="inferred from homology"/>
<dbReference type="AlphaFoldDB" id="A0AA95JDZ5"/>
<evidence type="ECO:0000256" key="4">
    <source>
        <dbReference type="ARBA" id="ARBA00022475"/>
    </source>
</evidence>
<keyword evidence="4" id="KW-1003">Cell membrane</keyword>
<keyword evidence="10" id="KW-1185">Reference proteome</keyword>
<feature type="transmembrane region" description="Helical" evidence="8">
    <location>
        <begin position="253"/>
        <end position="275"/>
    </location>
</feature>
<feature type="transmembrane region" description="Helical" evidence="8">
    <location>
        <begin position="158"/>
        <end position="180"/>
    </location>
</feature>
<protein>
    <submittedName>
        <fullName evidence="9">AEC family transporter</fullName>
    </submittedName>
</protein>
<sequence length="309" mass="34407">MSIFINILMNNVMPIMIVIVIGVILHRSFKLDIRTLSKMNFFLFSPVMVFKLLNETNISAVLFGQVILFCFLFFALQYAVTEVVIRLRRYEGGKRGAVRNSVFFYNSGNYGLPINQLAFAANPYTLSIQVIVMVMQALIPYTYGIYSVNAHKAEWRKIVLLIIKMPIIYVIPIALMLHSFEIPIPNSFSIPIDYIADAFIGIALLTLGAQLANMEKSLNRKMLLDVGIASTLRLIVGPLLAAGIVWMMGLDPLTSAALIVSSAVPTSLSSVLLAVEYDNEQQFSSQMVLVTTIASVFTLTVIIYMLQMS</sequence>
<evidence type="ECO:0000256" key="5">
    <source>
        <dbReference type="ARBA" id="ARBA00022692"/>
    </source>
</evidence>
<reference evidence="9" key="1">
    <citation type="submission" date="2023-03" db="EMBL/GenBank/DDBJ databases">
        <title>Andean soil-derived lignocellulolytic bacterial consortium as a source of novel taxa and putative plastic-active enzymes.</title>
        <authorList>
            <person name="Diaz-Garcia L."/>
            <person name="Chuvochina M."/>
            <person name="Feuerriegel G."/>
            <person name="Bunk B."/>
            <person name="Sproer C."/>
            <person name="Streit W.R."/>
            <person name="Rodriguez L.M."/>
            <person name="Overmann J."/>
            <person name="Jimenez D.J."/>
        </authorList>
    </citation>
    <scope>NUCLEOTIDE SEQUENCE</scope>
    <source>
        <strain evidence="9">MAG 2441</strain>
    </source>
</reference>
<evidence type="ECO:0000256" key="2">
    <source>
        <dbReference type="ARBA" id="ARBA00010145"/>
    </source>
</evidence>
<dbReference type="Proteomes" id="UP001178662">
    <property type="component" value="Chromosome"/>
</dbReference>
<feature type="transmembrane region" description="Helical" evidence="8">
    <location>
        <begin position="192"/>
        <end position="211"/>
    </location>
</feature>
<accession>A0AA95JDZ5</accession>
<dbReference type="GO" id="GO:0055085">
    <property type="term" value="P:transmembrane transport"/>
    <property type="evidence" value="ECO:0007669"/>
    <property type="project" value="InterPro"/>
</dbReference>
<dbReference type="InterPro" id="IPR004776">
    <property type="entry name" value="Mem_transp_PIN-like"/>
</dbReference>
<organism evidence="9 10">
    <name type="scientific">Candidatus Cohnella colombiensis</name>
    <dbReference type="NCBI Taxonomy" id="3121368"/>
    <lineage>
        <taxon>Bacteria</taxon>
        <taxon>Bacillati</taxon>
        <taxon>Bacillota</taxon>
        <taxon>Bacilli</taxon>
        <taxon>Bacillales</taxon>
        <taxon>Paenibacillaceae</taxon>
        <taxon>Cohnella</taxon>
    </lineage>
</organism>
<feature type="transmembrane region" description="Helical" evidence="8">
    <location>
        <begin position="287"/>
        <end position="306"/>
    </location>
</feature>
<dbReference type="InterPro" id="IPR038770">
    <property type="entry name" value="Na+/solute_symporter_sf"/>
</dbReference>
<dbReference type="Pfam" id="PF03547">
    <property type="entry name" value="Mem_trans"/>
    <property type="match status" value="1"/>
</dbReference>
<gene>
    <name evidence="9" type="ORF">P0Y55_05570</name>
</gene>
<keyword evidence="3" id="KW-0813">Transport</keyword>
<feature type="transmembrane region" description="Helical" evidence="8">
    <location>
        <begin position="126"/>
        <end position="146"/>
    </location>
</feature>
<dbReference type="GO" id="GO:0005886">
    <property type="term" value="C:plasma membrane"/>
    <property type="evidence" value="ECO:0007669"/>
    <property type="project" value="UniProtKB-SubCell"/>
</dbReference>
<dbReference type="EMBL" id="CP119317">
    <property type="protein sequence ID" value="WEK55522.1"/>
    <property type="molecule type" value="Genomic_DNA"/>
</dbReference>
<feature type="transmembrane region" description="Helical" evidence="8">
    <location>
        <begin position="223"/>
        <end position="247"/>
    </location>
</feature>
<evidence type="ECO:0000256" key="3">
    <source>
        <dbReference type="ARBA" id="ARBA00022448"/>
    </source>
</evidence>
<dbReference type="PANTHER" id="PTHR36838:SF1">
    <property type="entry name" value="SLR1864 PROTEIN"/>
    <property type="match status" value="1"/>
</dbReference>
<feature type="transmembrane region" description="Helical" evidence="8">
    <location>
        <begin position="60"/>
        <end position="80"/>
    </location>
</feature>
<evidence type="ECO:0000256" key="6">
    <source>
        <dbReference type="ARBA" id="ARBA00022989"/>
    </source>
</evidence>
<comment type="similarity">
    <text evidence="2">Belongs to the auxin efflux carrier (TC 2.A.69) family.</text>
</comment>
<keyword evidence="7 8" id="KW-0472">Membrane</keyword>
<feature type="transmembrane region" description="Helical" evidence="8">
    <location>
        <begin position="12"/>
        <end position="29"/>
    </location>
</feature>
<keyword evidence="6 8" id="KW-1133">Transmembrane helix</keyword>
<keyword evidence="5 8" id="KW-0812">Transmembrane</keyword>
<evidence type="ECO:0000313" key="10">
    <source>
        <dbReference type="Proteomes" id="UP001178662"/>
    </source>
</evidence>
<name>A0AA95JDZ5_9BACL</name>
<evidence type="ECO:0000256" key="1">
    <source>
        <dbReference type="ARBA" id="ARBA00004651"/>
    </source>
</evidence>
<evidence type="ECO:0000313" key="9">
    <source>
        <dbReference type="EMBL" id="WEK55522.1"/>
    </source>
</evidence>
<dbReference type="PANTHER" id="PTHR36838">
    <property type="entry name" value="AUXIN EFFLUX CARRIER FAMILY PROTEIN"/>
    <property type="match status" value="1"/>
</dbReference>
<dbReference type="Gene3D" id="1.20.1530.20">
    <property type="match status" value="1"/>
</dbReference>
<evidence type="ECO:0000256" key="8">
    <source>
        <dbReference type="SAM" id="Phobius"/>
    </source>
</evidence>